<evidence type="ECO:0000256" key="9">
    <source>
        <dbReference type="PIRSR" id="PIRSR600243-1"/>
    </source>
</evidence>
<evidence type="ECO:0000256" key="10">
    <source>
        <dbReference type="RuleBase" id="RU004203"/>
    </source>
</evidence>
<dbReference type="AlphaFoldDB" id="A0A437APP7"/>
<evidence type="ECO:0000256" key="7">
    <source>
        <dbReference type="ARBA" id="ARBA00023145"/>
    </source>
</evidence>
<dbReference type="GO" id="GO:0005737">
    <property type="term" value="C:cytoplasm"/>
    <property type="evidence" value="ECO:0007669"/>
    <property type="project" value="UniProtKB-SubCell"/>
</dbReference>
<protein>
    <recommendedName>
        <fullName evidence="10">Proteasome subunit beta</fullName>
    </recommendedName>
</protein>
<evidence type="ECO:0000256" key="1">
    <source>
        <dbReference type="ARBA" id="ARBA00001198"/>
    </source>
</evidence>
<keyword evidence="12" id="KW-1185">Reference proteome</keyword>
<dbReference type="PRINTS" id="PR00141">
    <property type="entry name" value="PROTEASOME"/>
</dbReference>
<keyword evidence="8 10" id="KW-0539">Nucleus</keyword>
<evidence type="ECO:0000256" key="3">
    <source>
        <dbReference type="ARBA" id="ARBA00022670"/>
    </source>
</evidence>
<name>A0A437APP7_9MICR</name>
<dbReference type="EMBL" id="RCSS01000084">
    <property type="protein sequence ID" value="RVD93122.1"/>
    <property type="molecule type" value="Genomic_DNA"/>
</dbReference>
<comment type="function">
    <text evidence="10">Component of the proteasome, a multicatalytic proteinase complex which is characterized by its ability to cleave peptides with Arg, Phe, Tyr, Leu, and Glu adjacent to the leaving group at neutral or slightly basic pH. The proteasome has an ATP-dependent proteolytic activity.</text>
</comment>
<dbReference type="FunFam" id="3.60.20.10:FF:000051">
    <property type="entry name" value="Proteasome subunit beta"/>
    <property type="match status" value="1"/>
</dbReference>
<evidence type="ECO:0000313" key="12">
    <source>
        <dbReference type="Proteomes" id="UP000282876"/>
    </source>
</evidence>
<dbReference type="GO" id="GO:0051603">
    <property type="term" value="P:proteolysis involved in protein catabolic process"/>
    <property type="evidence" value="ECO:0007669"/>
    <property type="project" value="InterPro"/>
</dbReference>
<comment type="subunit">
    <text evidence="10">Component of the proteasome complex.</text>
</comment>
<dbReference type="VEuPathDB" id="MicrosporidiaDB:TUBRATIS_003550"/>
<keyword evidence="5" id="KW-0378">Hydrolase</keyword>
<feature type="active site" description="Nucleophile" evidence="9">
    <location>
        <position position="33"/>
    </location>
</feature>
<keyword evidence="7" id="KW-0865">Zymogen</keyword>
<dbReference type="InterPro" id="IPR016050">
    <property type="entry name" value="Proteasome_bsu_CS"/>
</dbReference>
<accession>A0A437APP7</accession>
<dbReference type="Pfam" id="PF00227">
    <property type="entry name" value="Proteasome"/>
    <property type="match status" value="1"/>
</dbReference>
<dbReference type="InterPro" id="IPR001353">
    <property type="entry name" value="Proteasome_sua/b"/>
</dbReference>
<dbReference type="PANTHER" id="PTHR32194:SF3">
    <property type="entry name" value="PROTEASOME SUBUNIT BETA"/>
    <property type="match status" value="1"/>
</dbReference>
<proteinExistence type="inferred from homology"/>
<dbReference type="SUPFAM" id="SSF56235">
    <property type="entry name" value="N-terminal nucleophile aminohydrolases (Ntn hydrolases)"/>
    <property type="match status" value="1"/>
</dbReference>
<comment type="caution">
    <text evidence="11">The sequence shown here is derived from an EMBL/GenBank/DDBJ whole genome shotgun (WGS) entry which is preliminary data.</text>
</comment>
<gene>
    <name evidence="11" type="ORF">TUBRATIS_003550</name>
</gene>
<evidence type="ECO:0000256" key="5">
    <source>
        <dbReference type="ARBA" id="ARBA00022801"/>
    </source>
</evidence>
<evidence type="ECO:0000313" key="11">
    <source>
        <dbReference type="EMBL" id="RVD93122.1"/>
    </source>
</evidence>
<evidence type="ECO:0000256" key="4">
    <source>
        <dbReference type="ARBA" id="ARBA00022698"/>
    </source>
</evidence>
<comment type="similarity">
    <text evidence="10">Belongs to the peptidase T1B family.</text>
</comment>
<dbReference type="GO" id="GO:0019774">
    <property type="term" value="C:proteasome core complex, beta-subunit complex"/>
    <property type="evidence" value="ECO:0007669"/>
    <property type="project" value="UniProtKB-ARBA"/>
</dbReference>
<dbReference type="STRING" id="291195.A0A437APP7"/>
<keyword evidence="2 10" id="KW-0963">Cytoplasm</keyword>
<reference evidence="11 12" key="1">
    <citation type="submission" date="2018-10" db="EMBL/GenBank/DDBJ databases">
        <title>Draft genome sequence of the microsporidian Tubulinosema ratisbonensis.</title>
        <authorList>
            <person name="Polonais V."/>
            <person name="Peyretaillade E."/>
            <person name="Niehus S."/>
            <person name="Wawrzyniak I."/>
            <person name="Franchet A."/>
            <person name="Gaspin C."/>
            <person name="Reichstadt M."/>
            <person name="Belser C."/>
            <person name="Labadie K."/>
            <person name="Delbac F."/>
            <person name="Ferrandon D."/>
        </authorList>
    </citation>
    <scope>NUCLEOTIDE SEQUENCE [LARGE SCALE GENOMIC DNA]</scope>
    <source>
        <strain evidence="11 12">Franzen</strain>
    </source>
</reference>
<evidence type="ECO:0000256" key="8">
    <source>
        <dbReference type="ARBA" id="ARBA00023242"/>
    </source>
</evidence>
<dbReference type="GO" id="GO:0004298">
    <property type="term" value="F:threonine-type endopeptidase activity"/>
    <property type="evidence" value="ECO:0007669"/>
    <property type="project" value="UniProtKB-KW"/>
</dbReference>
<dbReference type="InterPro" id="IPR023333">
    <property type="entry name" value="Proteasome_suB-type"/>
</dbReference>
<keyword evidence="4" id="KW-0888">Threonine protease</keyword>
<dbReference type="Gene3D" id="3.60.20.10">
    <property type="entry name" value="Glutamine Phosphoribosylpyrophosphate, subunit 1, domain 1"/>
    <property type="match status" value="1"/>
</dbReference>
<evidence type="ECO:0000256" key="2">
    <source>
        <dbReference type="ARBA" id="ARBA00022490"/>
    </source>
</evidence>
<dbReference type="CDD" id="cd03761">
    <property type="entry name" value="proteasome_beta_type_5"/>
    <property type="match status" value="1"/>
</dbReference>
<keyword evidence="6 10" id="KW-0647">Proteasome</keyword>
<dbReference type="Proteomes" id="UP000282876">
    <property type="component" value="Unassembled WGS sequence"/>
</dbReference>
<dbReference type="InterPro" id="IPR000243">
    <property type="entry name" value="Pept_T1A_subB"/>
</dbReference>
<keyword evidence="3" id="KW-0645">Protease</keyword>
<dbReference type="GO" id="GO:0005634">
    <property type="term" value="C:nucleus"/>
    <property type="evidence" value="ECO:0007669"/>
    <property type="project" value="UniProtKB-SubCell"/>
</dbReference>
<organism evidence="11 12">
    <name type="scientific">Tubulinosema ratisbonensis</name>
    <dbReference type="NCBI Taxonomy" id="291195"/>
    <lineage>
        <taxon>Eukaryota</taxon>
        <taxon>Fungi</taxon>
        <taxon>Fungi incertae sedis</taxon>
        <taxon>Microsporidia</taxon>
        <taxon>Tubulinosematoidea</taxon>
        <taxon>Tubulinosematidae</taxon>
        <taxon>Tubulinosema</taxon>
    </lineage>
</organism>
<evidence type="ECO:0000256" key="6">
    <source>
        <dbReference type="ARBA" id="ARBA00022942"/>
    </source>
</evidence>
<comment type="catalytic activity">
    <reaction evidence="1">
        <text>Cleavage of peptide bonds with very broad specificity.</text>
        <dbReference type="EC" id="3.4.25.1"/>
    </reaction>
</comment>
<sequence>MKNELFQPTLPSIQNKTLDKEFIKDVIKPRKGTTTLAFIFKEGIIVCVDSRATSGPYIASQTVNKVIEVNKHLLGTMAGGAADCFYWEKLMGNYAKEHELKYNKRISVCAASKFLSDNLFYYKGYGLSVGSMICGYDLTGPAIYYVNDDGLRVKGDLFSVGSGSTIAYGVLTTHYKFDMSFEEACDLGKRAIYHAAHRDAYSGGSVNLYFMNYDGWTKIGSYDVQALYEEFNKL</sequence>
<dbReference type="OrthoDB" id="37597at2759"/>
<dbReference type="PROSITE" id="PS00854">
    <property type="entry name" value="PROTEASOME_BETA_1"/>
    <property type="match status" value="1"/>
</dbReference>
<dbReference type="InterPro" id="IPR029055">
    <property type="entry name" value="Ntn_hydrolases_N"/>
</dbReference>
<comment type="subcellular location">
    <subcellularLocation>
        <location evidence="10">Cytoplasm</location>
    </subcellularLocation>
    <subcellularLocation>
        <location evidence="10">Nucleus</location>
    </subcellularLocation>
</comment>
<dbReference type="PROSITE" id="PS51476">
    <property type="entry name" value="PROTEASOME_BETA_2"/>
    <property type="match status" value="1"/>
</dbReference>
<dbReference type="PANTHER" id="PTHR32194">
    <property type="entry name" value="METALLOPROTEASE TLDD"/>
    <property type="match status" value="1"/>
</dbReference>